<comment type="subcellular location">
    <subcellularLocation>
        <location evidence="1 11">Cell outer membrane</location>
        <topology evidence="1 11">Multi-pass membrane protein</topology>
    </subcellularLocation>
</comment>
<evidence type="ECO:0000256" key="6">
    <source>
        <dbReference type="ARBA" id="ARBA00023004"/>
    </source>
</evidence>
<gene>
    <name evidence="16" type="ORF">J2792_002771</name>
</gene>
<dbReference type="RefSeq" id="WP_171793809.1">
    <property type="nucleotide sequence ID" value="NZ_JAVDRD010000006.1"/>
</dbReference>
<dbReference type="EMBL" id="JAVDRD010000006">
    <property type="protein sequence ID" value="MDR6511895.1"/>
    <property type="molecule type" value="Genomic_DNA"/>
</dbReference>
<evidence type="ECO:0000259" key="14">
    <source>
        <dbReference type="Pfam" id="PF00593"/>
    </source>
</evidence>
<keyword evidence="6" id="KW-0408">Iron</keyword>
<evidence type="ECO:0000256" key="2">
    <source>
        <dbReference type="ARBA" id="ARBA00022448"/>
    </source>
</evidence>
<dbReference type="InterPro" id="IPR039426">
    <property type="entry name" value="TonB-dep_rcpt-like"/>
</dbReference>
<protein>
    <submittedName>
        <fullName evidence="16">Iron complex outermembrane receptor protein</fullName>
    </submittedName>
</protein>
<feature type="domain" description="TonB-dependent receptor plug" evidence="15">
    <location>
        <begin position="69"/>
        <end position="174"/>
    </location>
</feature>
<dbReference type="SUPFAM" id="SSF56935">
    <property type="entry name" value="Porins"/>
    <property type="match status" value="1"/>
</dbReference>
<keyword evidence="9 11" id="KW-0472">Membrane</keyword>
<evidence type="ECO:0000256" key="9">
    <source>
        <dbReference type="ARBA" id="ARBA00023136"/>
    </source>
</evidence>
<evidence type="ECO:0000256" key="13">
    <source>
        <dbReference type="SAM" id="SignalP"/>
    </source>
</evidence>
<dbReference type="Gene3D" id="2.40.170.20">
    <property type="entry name" value="TonB-dependent receptor, beta-barrel domain"/>
    <property type="match status" value="1"/>
</dbReference>
<feature type="signal peptide" evidence="13">
    <location>
        <begin position="1"/>
        <end position="23"/>
    </location>
</feature>
<keyword evidence="16" id="KW-0675">Receptor</keyword>
<evidence type="ECO:0000256" key="4">
    <source>
        <dbReference type="ARBA" id="ARBA00022496"/>
    </source>
</evidence>
<sequence>MNPRYFLSTAPLALALCAMPAAAQTASAAAPQAPAAEPAEAASSAQSGASEQGLKDIVVTAQRRSENLQRAAIAVSVVSSDALARLNVTQSSQLTTLVPALQVASSGSSNLFYLRGVGTFAVNSFSDPAIAFNYDGVYVGRPSATTGVFYDVERVEVLKGPQGTLYGRNATGGAINILPARPKLDGNSGDFSATLGNYNTVVLQGDVNLVLSDKAALRVAGIYSKHNGYLSDGTNDEDGKGARAQLLFRPTSDFSIRIAADYYKAGGVGGSAALVGVRNPVTGAITPAPTDRGTGLYDPQVQALFPQQVSFQIGRTLQPLSPYPRQNSTFWGVNAELSWTTAAGTLTVIPAYRRADVHALNAVTSFISLFDEKTTQKSVEARFASPDTGFFRYLLGAFYYREESQTADVFAQQTLTNYLGGALDTTSYAAFGRVTLAFTDRFRLSGGLRYTSDRKTVDGASQTLVAVCVAASCPGGLVLPYTQTPAGLISSLGLVGPLPSPVPAFSSIYADPSAPTSILGNNRAVLNMEQKNSRATWRAGAEYDVGPHSLLYASVETGYRGGGFSFAVDPTRQQYRPETIQAYTIGSKNRFFDNRLQLNLEAFYWRYKNQQIAHLGVDSNGASAFFTENIGNSRNYGAEGEAQFLAARNTLLTANIQYLNAKYTDFRYSTPAPPPTRCAVTAPAPGSASSVVDCSGLRALRSPEWTMNFGVRQTIPIGTAKIVLQGDARYQSSSYVGFELLDIEQQAAYWTGQASATYSGEDDKWSATLFVNNIGNQRPWGDIVYNANANLFAGSPGAPRLYGFRFAIKY</sequence>
<feature type="chain" id="PRO_5047100561" evidence="13">
    <location>
        <begin position="24"/>
        <end position="810"/>
    </location>
</feature>
<evidence type="ECO:0000256" key="11">
    <source>
        <dbReference type="PROSITE-ProRule" id="PRU01360"/>
    </source>
</evidence>
<keyword evidence="7" id="KW-0406">Ion transport</keyword>
<comment type="similarity">
    <text evidence="11 12">Belongs to the TonB-dependent receptor family.</text>
</comment>
<feature type="domain" description="TonB-dependent receptor-like beta-barrel" evidence="14">
    <location>
        <begin position="322"/>
        <end position="774"/>
    </location>
</feature>
<keyword evidence="4" id="KW-0410">Iron transport</keyword>
<evidence type="ECO:0000256" key="12">
    <source>
        <dbReference type="RuleBase" id="RU003357"/>
    </source>
</evidence>
<keyword evidence="5 11" id="KW-0812">Transmembrane</keyword>
<dbReference type="PROSITE" id="PS52016">
    <property type="entry name" value="TONB_DEPENDENT_REC_3"/>
    <property type="match status" value="1"/>
</dbReference>
<dbReference type="Pfam" id="PF07715">
    <property type="entry name" value="Plug"/>
    <property type="match status" value="1"/>
</dbReference>
<dbReference type="PANTHER" id="PTHR32552:SF81">
    <property type="entry name" value="TONB-DEPENDENT OUTER MEMBRANE RECEPTOR"/>
    <property type="match status" value="1"/>
</dbReference>
<dbReference type="InterPro" id="IPR036942">
    <property type="entry name" value="Beta-barrel_TonB_sf"/>
</dbReference>
<keyword evidence="8 12" id="KW-0798">TonB box</keyword>
<keyword evidence="17" id="KW-1185">Reference proteome</keyword>
<dbReference type="Pfam" id="PF00593">
    <property type="entry name" value="TonB_dep_Rec_b-barrel"/>
    <property type="match status" value="1"/>
</dbReference>
<evidence type="ECO:0000256" key="7">
    <source>
        <dbReference type="ARBA" id="ARBA00023065"/>
    </source>
</evidence>
<name>A0ABU1MNI2_9SPHN</name>
<comment type="caution">
    <text evidence="16">The sequence shown here is derived from an EMBL/GenBank/DDBJ whole genome shotgun (WGS) entry which is preliminary data.</text>
</comment>
<evidence type="ECO:0000256" key="10">
    <source>
        <dbReference type="ARBA" id="ARBA00023237"/>
    </source>
</evidence>
<evidence type="ECO:0000256" key="3">
    <source>
        <dbReference type="ARBA" id="ARBA00022452"/>
    </source>
</evidence>
<evidence type="ECO:0000256" key="8">
    <source>
        <dbReference type="ARBA" id="ARBA00023077"/>
    </source>
</evidence>
<keyword evidence="2 11" id="KW-0813">Transport</keyword>
<evidence type="ECO:0000256" key="1">
    <source>
        <dbReference type="ARBA" id="ARBA00004571"/>
    </source>
</evidence>
<reference evidence="16 17" key="1">
    <citation type="submission" date="2023-07" db="EMBL/GenBank/DDBJ databases">
        <title>Sorghum-associated microbial communities from plants grown in Nebraska, USA.</title>
        <authorList>
            <person name="Schachtman D."/>
        </authorList>
    </citation>
    <scope>NUCLEOTIDE SEQUENCE [LARGE SCALE GENOMIC DNA]</scope>
    <source>
        <strain evidence="16 17">DS1027</strain>
    </source>
</reference>
<evidence type="ECO:0000256" key="5">
    <source>
        <dbReference type="ARBA" id="ARBA00022692"/>
    </source>
</evidence>
<keyword evidence="13" id="KW-0732">Signal</keyword>
<organism evidence="16 17">
    <name type="scientific">Novosphingobium capsulatum</name>
    <dbReference type="NCBI Taxonomy" id="13688"/>
    <lineage>
        <taxon>Bacteria</taxon>
        <taxon>Pseudomonadati</taxon>
        <taxon>Pseudomonadota</taxon>
        <taxon>Alphaproteobacteria</taxon>
        <taxon>Sphingomonadales</taxon>
        <taxon>Sphingomonadaceae</taxon>
        <taxon>Novosphingobium</taxon>
    </lineage>
</organism>
<keyword evidence="3 11" id="KW-1134">Transmembrane beta strand</keyword>
<evidence type="ECO:0000313" key="16">
    <source>
        <dbReference type="EMBL" id="MDR6511895.1"/>
    </source>
</evidence>
<dbReference type="Proteomes" id="UP001184150">
    <property type="component" value="Unassembled WGS sequence"/>
</dbReference>
<evidence type="ECO:0000259" key="15">
    <source>
        <dbReference type="Pfam" id="PF07715"/>
    </source>
</evidence>
<dbReference type="InterPro" id="IPR000531">
    <property type="entry name" value="Beta-barrel_TonB"/>
</dbReference>
<keyword evidence="10 11" id="KW-0998">Cell outer membrane</keyword>
<proteinExistence type="inferred from homology"/>
<evidence type="ECO:0000313" key="17">
    <source>
        <dbReference type="Proteomes" id="UP001184150"/>
    </source>
</evidence>
<dbReference type="InterPro" id="IPR012910">
    <property type="entry name" value="Plug_dom"/>
</dbReference>
<dbReference type="PANTHER" id="PTHR32552">
    <property type="entry name" value="FERRICHROME IRON RECEPTOR-RELATED"/>
    <property type="match status" value="1"/>
</dbReference>
<accession>A0ABU1MNI2</accession>